<sequence>MAPHRPVFELQQPSSPCGPNIELHAGFLKREFLIAYDEARASHMLATDLPLPGGAIEIVPAYAQTVNLFCRFEHRSSLLPLLCQEGKAGISDKKGCAGQDEPQMKATADDRPNVIVACIRHSLLLAQHVQRDHKVVNDRLVLSILHCAANYLSSLATSAVFEALREREFATPGLVAAVKEADVAFRVTESLGAGSHCAPTQPALNVAGGAKQRMNVLQHLGHHADEVLRLAIGPTDGTPAAILPPSLKAAREGDEELADLPLPKAATRLLRATSDPAANPPAVLLPSGLRGGREGEEELVQSLEKERATVGW</sequence>
<gene>
    <name evidence="1" type="ORF">V5799_012257</name>
</gene>
<evidence type="ECO:0000313" key="2">
    <source>
        <dbReference type="Proteomes" id="UP001321473"/>
    </source>
</evidence>
<reference evidence="1 2" key="1">
    <citation type="journal article" date="2023" name="Arcadia Sci">
        <title>De novo assembly of a long-read Amblyomma americanum tick genome.</title>
        <authorList>
            <person name="Chou S."/>
            <person name="Poskanzer K.E."/>
            <person name="Rollins M."/>
            <person name="Thuy-Boun P.S."/>
        </authorList>
    </citation>
    <scope>NUCLEOTIDE SEQUENCE [LARGE SCALE GENOMIC DNA]</scope>
    <source>
        <strain evidence="1">F_SG_1</strain>
        <tissue evidence="1">Salivary glands</tissue>
    </source>
</reference>
<proteinExistence type="predicted"/>
<comment type="caution">
    <text evidence="1">The sequence shown here is derived from an EMBL/GenBank/DDBJ whole genome shotgun (WGS) entry which is preliminary data.</text>
</comment>
<dbReference type="Proteomes" id="UP001321473">
    <property type="component" value="Unassembled WGS sequence"/>
</dbReference>
<accession>A0AAQ4EEU1</accession>
<dbReference type="AlphaFoldDB" id="A0AAQ4EEU1"/>
<keyword evidence="2" id="KW-1185">Reference proteome</keyword>
<evidence type="ECO:0000313" key="1">
    <source>
        <dbReference type="EMBL" id="KAK8773211.1"/>
    </source>
</evidence>
<organism evidence="1 2">
    <name type="scientific">Amblyomma americanum</name>
    <name type="common">Lone star tick</name>
    <dbReference type="NCBI Taxonomy" id="6943"/>
    <lineage>
        <taxon>Eukaryota</taxon>
        <taxon>Metazoa</taxon>
        <taxon>Ecdysozoa</taxon>
        <taxon>Arthropoda</taxon>
        <taxon>Chelicerata</taxon>
        <taxon>Arachnida</taxon>
        <taxon>Acari</taxon>
        <taxon>Parasitiformes</taxon>
        <taxon>Ixodida</taxon>
        <taxon>Ixodoidea</taxon>
        <taxon>Ixodidae</taxon>
        <taxon>Amblyomminae</taxon>
        <taxon>Amblyomma</taxon>
    </lineage>
</organism>
<protein>
    <submittedName>
        <fullName evidence="1">Uncharacterized protein</fullName>
    </submittedName>
</protein>
<dbReference type="EMBL" id="JARKHS020017192">
    <property type="protein sequence ID" value="KAK8773211.1"/>
    <property type="molecule type" value="Genomic_DNA"/>
</dbReference>
<name>A0AAQ4EEU1_AMBAM</name>